<dbReference type="InterPro" id="IPR023996">
    <property type="entry name" value="TonB-dep_OMP_SusC/RagA"/>
</dbReference>
<dbReference type="InterPro" id="IPR012910">
    <property type="entry name" value="Plug_dom"/>
</dbReference>
<organism evidence="3 4">
    <name type="scientific">Chitinophaga rupis</name>
    <dbReference type="NCBI Taxonomy" id="573321"/>
    <lineage>
        <taxon>Bacteria</taxon>
        <taxon>Pseudomonadati</taxon>
        <taxon>Bacteroidota</taxon>
        <taxon>Chitinophagia</taxon>
        <taxon>Chitinophagales</taxon>
        <taxon>Chitinophagaceae</taxon>
        <taxon>Chitinophaga</taxon>
    </lineage>
</organism>
<dbReference type="InterPro" id="IPR023997">
    <property type="entry name" value="TonB-dep_OMP_SusC/RagA_CS"/>
</dbReference>
<comment type="similarity">
    <text evidence="1">Belongs to the TonB-dependent receptor family.</text>
</comment>
<dbReference type="InterPro" id="IPR037066">
    <property type="entry name" value="Plug_dom_sf"/>
</dbReference>
<reference evidence="3 4" key="1">
    <citation type="submission" date="2016-10" db="EMBL/GenBank/DDBJ databases">
        <authorList>
            <person name="de Groot N.N."/>
        </authorList>
    </citation>
    <scope>NUCLEOTIDE SEQUENCE [LARGE SCALE GENOMIC DNA]</scope>
    <source>
        <strain evidence="3 4">DSM 21039</strain>
    </source>
</reference>
<feature type="domain" description="TonB-dependent receptor plug" evidence="2">
    <location>
        <begin position="154"/>
        <end position="262"/>
    </location>
</feature>
<protein>
    <submittedName>
        <fullName evidence="3">TonB-linked outer membrane protein, SusC/RagA family</fullName>
    </submittedName>
</protein>
<keyword evidence="1" id="KW-0998">Cell outer membrane</keyword>
<dbReference type="NCBIfam" id="TIGR04056">
    <property type="entry name" value="OMP_RagA_SusC"/>
    <property type="match status" value="1"/>
</dbReference>
<keyword evidence="1" id="KW-1134">Transmembrane beta strand</keyword>
<name>A0A1H7R7Z6_9BACT</name>
<dbReference type="AlphaFoldDB" id="A0A1H7R7Z6"/>
<dbReference type="PROSITE" id="PS52016">
    <property type="entry name" value="TONB_DEPENDENT_REC_3"/>
    <property type="match status" value="1"/>
</dbReference>
<dbReference type="Pfam" id="PF13715">
    <property type="entry name" value="CarbopepD_reg_2"/>
    <property type="match status" value="1"/>
</dbReference>
<keyword evidence="4" id="KW-1185">Reference proteome</keyword>
<evidence type="ECO:0000256" key="1">
    <source>
        <dbReference type="PROSITE-ProRule" id="PRU01360"/>
    </source>
</evidence>
<dbReference type="Proteomes" id="UP000198984">
    <property type="component" value="Unassembled WGS sequence"/>
</dbReference>
<dbReference type="Pfam" id="PF07715">
    <property type="entry name" value="Plug"/>
    <property type="match status" value="1"/>
</dbReference>
<accession>A0A1H7R7Z6</accession>
<dbReference type="SUPFAM" id="SSF56935">
    <property type="entry name" value="Porins"/>
    <property type="match status" value="1"/>
</dbReference>
<proteinExistence type="inferred from homology"/>
<dbReference type="FunFam" id="2.170.130.10:FF:000003">
    <property type="entry name" value="SusC/RagA family TonB-linked outer membrane protein"/>
    <property type="match status" value="1"/>
</dbReference>
<dbReference type="GO" id="GO:0009279">
    <property type="term" value="C:cell outer membrane"/>
    <property type="evidence" value="ECO:0007669"/>
    <property type="project" value="UniProtKB-SubCell"/>
</dbReference>
<keyword evidence="1" id="KW-0813">Transport</keyword>
<dbReference type="SUPFAM" id="SSF49464">
    <property type="entry name" value="Carboxypeptidase regulatory domain-like"/>
    <property type="match status" value="1"/>
</dbReference>
<dbReference type="Gene3D" id="2.170.130.10">
    <property type="entry name" value="TonB-dependent receptor, plug domain"/>
    <property type="match status" value="1"/>
</dbReference>
<evidence type="ECO:0000313" key="4">
    <source>
        <dbReference type="Proteomes" id="UP000198984"/>
    </source>
</evidence>
<gene>
    <name evidence="3" type="ORF">SAMN04488505_102550</name>
</gene>
<keyword evidence="1" id="KW-0812">Transmembrane</keyword>
<comment type="subcellular location">
    <subcellularLocation>
        <location evidence="1">Cell outer membrane</location>
        <topology evidence="1">Multi-pass membrane protein</topology>
    </subcellularLocation>
</comment>
<sequence length="1055" mass="116792">MGFRFTDLLFGKIAGRYFSSARFITPYAALLLICSMAPAALKAMATNAGQPGIAQVRSFVLSGTVTDENNGALPGASVRIKGTSKGTTTDMNGKFMIEVEHEQDSLIFSFTGYYNTTIKAGNQRTITVKLVPDEESRKLNEVQVVGYGTQKKITMVGAISSVSPREIQKYSTPSLTNAIGGKLAGIITRQTSGEPGYDAAKVFIRGLVSQSGTNKPLIIVDGVERELQDYWTTMNIQEIESFSVLKDAASTAVYGNRGANGVIMITTRRGAVGKPNVTFRSEAAIVVPMRIEDNIDGYEYALLHNEALTNVGEPPKFSPAEIQKYKDGSDPYMYPNVNWYDVVLKKRTRQMMNNLGVSGGTETVQYYLNLGYTIQEGIYNEDPANTYKTNAALKRYNFRSNIDVKLSKRFSLALGLSGIISNTNFPGTDAGRILTGLKLTAPNTYPVKNPDGSQPGAFGDLQLNPYALVTQTGYTKQFYNTLVSNLSAKWDLSYVTRGLSARGLVAFDVVDITQNIRQKTPATYSYAKDPVTGAETYKQWSTESPLGFRNLNETYRTMYAQAGIDYERAFGNHYVTGMLTAERREFTNVNATNSIDNLPERRQGLISRLTYHYNYRYLLQLSAGYNGSENFPKGKRYGLFPAIGAGWIVSNEKFWNKNVVNLLKLRGNYGIVGNDRIGGARFLYQSTYNKSATGYVFGLDQNRNPGGKSEARIGNMNVTWETAYKTDLGFDLEMFDSRITLSTSVFHERREGQLLERKTIPIYAGYPGGTVPFANVGITENKGFEATLQLRNTTKGGFYYSFTGNFTFAKNTIIENDAPPSLYPYQDFRGSSIGANLGYRALGFFQDQRDIDNSPSQTALQSVIRPGDIKYEDVNKDGQITSADRVIIGSYGSEPQIMYGFGATGAWKGFDATIFFTGAAHRDFFFTQGWTAWAFSGQAGYYNVMQQVYDKRFIVGGNNEHAEFPAVRAGSTNNYTGSTLWQRSGDYLRIKNAEIGYTIPVNLTKKAALKSIRVFVQGTNLATWDKIKVIDPESDFGTGGYPIPRNYNFGLEANF</sequence>
<evidence type="ECO:0000259" key="2">
    <source>
        <dbReference type="Pfam" id="PF07715"/>
    </source>
</evidence>
<evidence type="ECO:0000313" key="3">
    <source>
        <dbReference type="EMBL" id="SEL56034.1"/>
    </source>
</evidence>
<dbReference type="Gene3D" id="2.60.40.1120">
    <property type="entry name" value="Carboxypeptidase-like, regulatory domain"/>
    <property type="match status" value="1"/>
</dbReference>
<dbReference type="InterPro" id="IPR008969">
    <property type="entry name" value="CarboxyPept-like_regulatory"/>
</dbReference>
<dbReference type="EMBL" id="FOBB01000002">
    <property type="protein sequence ID" value="SEL56034.1"/>
    <property type="molecule type" value="Genomic_DNA"/>
</dbReference>
<dbReference type="InterPro" id="IPR039426">
    <property type="entry name" value="TonB-dep_rcpt-like"/>
</dbReference>
<dbReference type="NCBIfam" id="TIGR04057">
    <property type="entry name" value="SusC_RagA_signa"/>
    <property type="match status" value="1"/>
</dbReference>
<keyword evidence="1" id="KW-0472">Membrane</keyword>
<dbReference type="STRING" id="573321.SAMN04488505_102550"/>